<accession>A0A540X097</accession>
<dbReference type="PANTHER" id="PTHR35004">
    <property type="entry name" value="TRANSPOSASE RV3428C-RELATED"/>
    <property type="match status" value="1"/>
</dbReference>
<protein>
    <submittedName>
        <fullName evidence="2">Helix-turn-helix domain-containing protein</fullName>
    </submittedName>
</protein>
<dbReference type="InterPro" id="IPR009057">
    <property type="entry name" value="Homeodomain-like_sf"/>
</dbReference>
<feature type="region of interest" description="Disordered" evidence="1">
    <location>
        <begin position="51"/>
        <end position="92"/>
    </location>
</feature>
<dbReference type="EMBL" id="VIFM01000061">
    <property type="protein sequence ID" value="TQF14698.1"/>
    <property type="molecule type" value="Genomic_DNA"/>
</dbReference>
<dbReference type="AlphaFoldDB" id="A0A540X097"/>
<sequence>MGNVLSDEKQQQVIALGRLGWSLRRIEDATGVRRETASGYLRAAGVGIRPPRRWRKSKPANEGTAEASEPEAEGAGAKPANEGTTDSMPRGRAGVRHMSASIVAPYVELVRQRLEVGRNGRAIYEELVDTQGYTGSYISVRRFVRALRDSQGPEAKAVIHTAPGEEAQVDYGEGPMVRHPETGKYRRTRMFVMTLGYSRKSVRLLCWKSSSCAWAQLHEESFRRLGGVARAVVLDNLREGVLAADVYEPALNPLFRDVLAHYSSDREEINARPAACSPGMRSHARSRGLKLKQADRAALEALTHRGRESVRVLKRGRVLQLLAEGWTVVRAAEAVGVTQTTVRTVRRRYLEEGLGAALNEKPRPGAARLLTEKQASEMVAMVCASPPEGRARWTVRLIAQEAMRRGLVPKVGRETVRELLLRHDLKPWREKNVVRAQARRSVHRAHGGRAGVVCASPAFG</sequence>
<gene>
    <name evidence="2" type="ORF">FJV41_17380</name>
</gene>
<evidence type="ECO:0000256" key="1">
    <source>
        <dbReference type="SAM" id="MobiDB-lite"/>
    </source>
</evidence>
<name>A0A540X097_9BACT</name>
<proteinExistence type="predicted"/>
<evidence type="ECO:0000313" key="2">
    <source>
        <dbReference type="EMBL" id="TQF14698.1"/>
    </source>
</evidence>
<dbReference type="Proteomes" id="UP000315369">
    <property type="component" value="Unassembled WGS sequence"/>
</dbReference>
<keyword evidence="3" id="KW-1185">Reference proteome</keyword>
<dbReference type="OrthoDB" id="5524559at2"/>
<comment type="caution">
    <text evidence="2">The sequence shown here is derived from an EMBL/GenBank/DDBJ whole genome shotgun (WGS) entry which is preliminary data.</text>
</comment>
<organism evidence="2 3">
    <name type="scientific">Myxococcus llanfairpwllgwyngyllgogerychwyrndrobwllllantysiliogogogochensis</name>
    <dbReference type="NCBI Taxonomy" id="2590453"/>
    <lineage>
        <taxon>Bacteria</taxon>
        <taxon>Pseudomonadati</taxon>
        <taxon>Myxococcota</taxon>
        <taxon>Myxococcia</taxon>
        <taxon>Myxococcales</taxon>
        <taxon>Cystobacterineae</taxon>
        <taxon>Myxococcaceae</taxon>
        <taxon>Myxococcus</taxon>
    </lineage>
</organism>
<dbReference type="PANTHER" id="PTHR35004:SF8">
    <property type="entry name" value="TRANSPOSASE RV3428C-RELATED"/>
    <property type="match status" value="1"/>
</dbReference>
<dbReference type="Pfam" id="PF13565">
    <property type="entry name" value="HTH_32"/>
    <property type="match status" value="1"/>
</dbReference>
<reference evidence="2 3" key="1">
    <citation type="submission" date="2019-06" db="EMBL/GenBank/DDBJ databases">
        <authorList>
            <person name="Livingstone P."/>
            <person name="Whitworth D."/>
        </authorList>
    </citation>
    <scope>NUCLEOTIDE SEQUENCE [LARGE SCALE GENOMIC DNA]</scope>
    <source>
        <strain evidence="2 3">AM401</strain>
    </source>
</reference>
<feature type="compositionally biased region" description="Low complexity" evidence="1">
    <location>
        <begin position="62"/>
        <end position="83"/>
    </location>
</feature>
<evidence type="ECO:0000313" key="3">
    <source>
        <dbReference type="Proteomes" id="UP000315369"/>
    </source>
</evidence>
<dbReference type="SUPFAM" id="SSF46689">
    <property type="entry name" value="Homeodomain-like"/>
    <property type="match status" value="1"/>
</dbReference>